<comment type="caution">
    <text evidence="2">The sequence shown here is derived from an EMBL/GenBank/DDBJ whole genome shotgun (WGS) entry which is preliminary data.</text>
</comment>
<dbReference type="EMBL" id="JAACJM010000009">
    <property type="protein sequence ID" value="KAF5371145.1"/>
    <property type="molecule type" value="Genomic_DNA"/>
</dbReference>
<evidence type="ECO:0000313" key="2">
    <source>
        <dbReference type="EMBL" id="KAF5371145.1"/>
    </source>
</evidence>
<gene>
    <name evidence="2" type="ORF">D9758_004176</name>
</gene>
<organism evidence="2 3">
    <name type="scientific">Tetrapyrgos nigripes</name>
    <dbReference type="NCBI Taxonomy" id="182062"/>
    <lineage>
        <taxon>Eukaryota</taxon>
        <taxon>Fungi</taxon>
        <taxon>Dikarya</taxon>
        <taxon>Basidiomycota</taxon>
        <taxon>Agaricomycotina</taxon>
        <taxon>Agaricomycetes</taxon>
        <taxon>Agaricomycetidae</taxon>
        <taxon>Agaricales</taxon>
        <taxon>Marasmiineae</taxon>
        <taxon>Marasmiaceae</taxon>
        <taxon>Tetrapyrgos</taxon>
    </lineage>
</organism>
<reference evidence="2 3" key="1">
    <citation type="journal article" date="2020" name="ISME J.">
        <title>Uncovering the hidden diversity of litter-decomposition mechanisms in mushroom-forming fungi.</title>
        <authorList>
            <person name="Floudas D."/>
            <person name="Bentzer J."/>
            <person name="Ahren D."/>
            <person name="Johansson T."/>
            <person name="Persson P."/>
            <person name="Tunlid A."/>
        </authorList>
    </citation>
    <scope>NUCLEOTIDE SEQUENCE [LARGE SCALE GENOMIC DNA]</scope>
    <source>
        <strain evidence="2 3">CBS 291.85</strain>
    </source>
</reference>
<feature type="region of interest" description="Disordered" evidence="1">
    <location>
        <begin position="1"/>
        <end position="24"/>
    </location>
</feature>
<sequence length="130" mass="14302">MSNVVPGPPFPSEDEPGSSSLSKIQSAEAGYNAICTQALDTIRTFLDQPELDASGRDELRRIFPMIEEQRDKILAAVAEAADTLESEDPKETAASNQAYMDTLNKFTETVQELDKHLMVLTEVVARSRTV</sequence>
<dbReference type="AlphaFoldDB" id="A0A8H5GUL9"/>
<evidence type="ECO:0000256" key="1">
    <source>
        <dbReference type="SAM" id="MobiDB-lite"/>
    </source>
</evidence>
<accession>A0A8H5GUL9</accession>
<feature type="compositionally biased region" description="Pro residues" evidence="1">
    <location>
        <begin position="1"/>
        <end position="11"/>
    </location>
</feature>
<proteinExistence type="predicted"/>
<protein>
    <submittedName>
        <fullName evidence="2">Uncharacterized protein</fullName>
    </submittedName>
</protein>
<dbReference type="Proteomes" id="UP000559256">
    <property type="component" value="Unassembled WGS sequence"/>
</dbReference>
<evidence type="ECO:0000313" key="3">
    <source>
        <dbReference type="Proteomes" id="UP000559256"/>
    </source>
</evidence>
<name>A0A8H5GUL9_9AGAR</name>
<keyword evidence="3" id="KW-1185">Reference proteome</keyword>